<dbReference type="OrthoDB" id="6770354at2"/>
<reference evidence="1 2" key="1">
    <citation type="submission" date="2016-12" db="EMBL/GenBank/DDBJ databases">
        <title>Draft genome sequences of seven strains of Pseudomonas fluorescens that produce 4-formylaminooxyvinylglycine.</title>
        <authorList>
            <person name="Okrent R.A."/>
            <person name="Manning V.A."/>
            <person name="Trippe K.M."/>
        </authorList>
    </citation>
    <scope>NUCLEOTIDE SEQUENCE [LARGE SCALE GENOMIC DNA]</scope>
    <source>
        <strain evidence="1 2">P5A</strain>
    </source>
</reference>
<gene>
    <name evidence="1" type="ORF">BFW87_01285</name>
</gene>
<dbReference type="AlphaFoldDB" id="A0A1T2ZAE2"/>
<dbReference type="Pfam" id="PF07285">
    <property type="entry name" value="DUF1444"/>
    <property type="match status" value="1"/>
</dbReference>
<dbReference type="EMBL" id="MSDF01000001">
    <property type="protein sequence ID" value="OPB01058.1"/>
    <property type="molecule type" value="Genomic_DNA"/>
</dbReference>
<evidence type="ECO:0000313" key="1">
    <source>
        <dbReference type="EMBL" id="OPB01058.1"/>
    </source>
</evidence>
<sequence>MFGTLIDKLFNRPLTEEAFAQKVIKAAREAGFSGPLEYAPKEFRLNHGDGGGYFNLHNAFRDYQSAEKSQKPDVLNGYASTLLNYKKDAPQSFEEVRLLLRPVIRNLAMLEEVRLHQVRTEGWDKAHAAVHQALGKDCVTLLAVDYPETTATLTDGPKENWGVSLDEALAVAVSNLRETTPDAFEEIVPGLYIGCWKDSYDTSRVLLPDVLQRAPIKGRPVFMIPTRDVLMVTGDKDEDGIRHMVEVSFKAMEAGRVVSSQVYTYEGQRIVPFVTHDEALLARMASLEHMLLDGNYSAQKEQLDTIHEEQNIDVFVASYKVLAFKGGDGKQFSLSSWTQTVDTLLPKTERVALVTPQPDGTVQTRIVEWADLEALAGDLLKPMDIYPPRYRTLGFPTDEQLSQLTPLV</sequence>
<dbReference type="RefSeq" id="WP_078738182.1">
    <property type="nucleotide sequence ID" value="NZ_MSDF01000001.1"/>
</dbReference>
<dbReference type="Proteomes" id="UP000190965">
    <property type="component" value="Unassembled WGS sequence"/>
</dbReference>
<proteinExistence type="predicted"/>
<name>A0A1T2ZAE2_PSEFL</name>
<organism evidence="1 2">
    <name type="scientific">Pseudomonas fluorescens</name>
    <dbReference type="NCBI Taxonomy" id="294"/>
    <lineage>
        <taxon>Bacteria</taxon>
        <taxon>Pseudomonadati</taxon>
        <taxon>Pseudomonadota</taxon>
        <taxon>Gammaproteobacteria</taxon>
        <taxon>Pseudomonadales</taxon>
        <taxon>Pseudomonadaceae</taxon>
        <taxon>Pseudomonas</taxon>
    </lineage>
</organism>
<evidence type="ECO:0008006" key="3">
    <source>
        <dbReference type="Google" id="ProtNLM"/>
    </source>
</evidence>
<accession>A0A1T2ZAE2</accession>
<dbReference type="InterPro" id="IPR010838">
    <property type="entry name" value="DUF1444"/>
</dbReference>
<comment type="caution">
    <text evidence="1">The sequence shown here is derived from an EMBL/GenBank/DDBJ whole genome shotgun (WGS) entry which is preliminary data.</text>
</comment>
<evidence type="ECO:0000313" key="2">
    <source>
        <dbReference type="Proteomes" id="UP000190965"/>
    </source>
</evidence>
<protein>
    <recommendedName>
        <fullName evidence="3">DUF1444 family protein</fullName>
    </recommendedName>
</protein>